<proteinExistence type="predicted"/>
<sequence length="76" mass="8456">MATFYDIEPTKSYATPENAHKAVAKLNIPSNLRYMVMMSTSTTDYAKKHFGRYIVIFIGMDAVQAGIPHIGFNVVA</sequence>
<evidence type="ECO:0000313" key="1">
    <source>
        <dbReference type="EMBL" id="QBQ72366.1"/>
    </source>
</evidence>
<accession>A0A482MHD2</accession>
<reference evidence="2" key="1">
    <citation type="submission" date="2019-03" db="EMBL/GenBank/DDBJ databases">
        <title>Complete Genome Sequence of Serratia marcescens Myophage MTx.</title>
        <authorList>
            <person name="Graham K."/>
            <person name="Freeman M."/>
            <person name="Newkirk H."/>
            <person name="Liu M."/>
            <person name="Ramsey J."/>
            <person name="Cahill J."/>
        </authorList>
    </citation>
    <scope>NUCLEOTIDE SEQUENCE [LARGE SCALE GENOMIC DNA]</scope>
</reference>
<dbReference type="EMBL" id="MK618717">
    <property type="protein sequence ID" value="QBQ72366.1"/>
    <property type="molecule type" value="Genomic_DNA"/>
</dbReference>
<evidence type="ECO:0000313" key="2">
    <source>
        <dbReference type="Proteomes" id="UP000309130"/>
    </source>
</evidence>
<protein>
    <submittedName>
        <fullName evidence="1">Uncharacterized protein</fullName>
    </submittedName>
</protein>
<gene>
    <name evidence="1" type="ORF">CPT_MTx_060</name>
</gene>
<keyword evidence="2" id="KW-1185">Reference proteome</keyword>
<dbReference type="Proteomes" id="UP000309130">
    <property type="component" value="Segment"/>
</dbReference>
<name>A0A482MHD2_9CAUD</name>
<organism evidence="1 2">
    <name type="scientific">Serratia phage MTx</name>
    <dbReference type="NCBI Taxonomy" id="2557553"/>
    <lineage>
        <taxon>Viruses</taxon>
        <taxon>Duplodnaviria</taxon>
        <taxon>Heunggongvirae</taxon>
        <taxon>Uroviricota</taxon>
        <taxon>Caudoviricetes</taxon>
        <taxon>Lindbergviridae</taxon>
        <taxon>Myosmarvirus</taxon>
        <taxon>Myosmarvirus MTx</taxon>
    </lineage>
</organism>